<dbReference type="RefSeq" id="WP_111340605.1">
    <property type="nucleotide sequence ID" value="NZ_QLII01000001.1"/>
</dbReference>
<feature type="signal peptide" evidence="1">
    <location>
        <begin position="1"/>
        <end position="17"/>
    </location>
</feature>
<evidence type="ECO:0000313" key="3">
    <source>
        <dbReference type="Proteomes" id="UP000249016"/>
    </source>
</evidence>
<name>A0A327NEI0_9BACT</name>
<sequence>MKLFLICLFWLPFFASAQDDALSHKYAFETPVEKITLGEAPLRETPYPSRSLLLTIPKGKTVKLTGLYEGYYRALYGNEVGFLHYIYIDGDLKAFSAINYLPKGGIKGTYDFENEPNEAIRFGKVNFSSPLKRAPSSYSDTLYNIPVGIVFKVTHYNENYWRADVNGKVGYLGKAYLVHASKTYKEAREYLGMNYAGERSTKQIMAEVDEVLKESNKVLKWSNNVKLYRGPRGGCYYITGSGRKQYVDRSLCN</sequence>
<dbReference type="OrthoDB" id="711462at2"/>
<dbReference type="Proteomes" id="UP000249016">
    <property type="component" value="Unassembled WGS sequence"/>
</dbReference>
<dbReference type="AlphaFoldDB" id="A0A327NEI0"/>
<keyword evidence="3" id="KW-1185">Reference proteome</keyword>
<dbReference type="EMBL" id="QLII01000001">
    <property type="protein sequence ID" value="RAI73731.1"/>
    <property type="molecule type" value="Genomic_DNA"/>
</dbReference>
<evidence type="ECO:0008006" key="4">
    <source>
        <dbReference type="Google" id="ProtNLM"/>
    </source>
</evidence>
<reference evidence="2 3" key="1">
    <citation type="submission" date="2018-06" db="EMBL/GenBank/DDBJ databases">
        <title>Spirosoma sp. HMF3257 Genome sequencing and assembly.</title>
        <authorList>
            <person name="Kang H."/>
            <person name="Cha I."/>
            <person name="Kim H."/>
            <person name="Kang J."/>
            <person name="Joh K."/>
        </authorList>
    </citation>
    <scope>NUCLEOTIDE SEQUENCE [LARGE SCALE GENOMIC DNA]</scope>
    <source>
        <strain evidence="2 3">HMF3257</strain>
    </source>
</reference>
<comment type="caution">
    <text evidence="2">The sequence shown here is derived from an EMBL/GenBank/DDBJ whole genome shotgun (WGS) entry which is preliminary data.</text>
</comment>
<organism evidence="2 3">
    <name type="scientific">Spirosoma telluris</name>
    <dbReference type="NCBI Taxonomy" id="2183553"/>
    <lineage>
        <taxon>Bacteria</taxon>
        <taxon>Pseudomonadati</taxon>
        <taxon>Bacteroidota</taxon>
        <taxon>Cytophagia</taxon>
        <taxon>Cytophagales</taxon>
        <taxon>Cytophagaceae</taxon>
        <taxon>Spirosoma</taxon>
    </lineage>
</organism>
<evidence type="ECO:0000256" key="1">
    <source>
        <dbReference type="SAM" id="SignalP"/>
    </source>
</evidence>
<gene>
    <name evidence="2" type="ORF">HMF3257_03670</name>
</gene>
<protein>
    <recommendedName>
        <fullName evidence="4">SH3 domain-containing protein</fullName>
    </recommendedName>
</protein>
<keyword evidence="1" id="KW-0732">Signal</keyword>
<evidence type="ECO:0000313" key="2">
    <source>
        <dbReference type="EMBL" id="RAI73731.1"/>
    </source>
</evidence>
<accession>A0A327NEI0</accession>
<feature type="chain" id="PRO_5016300457" description="SH3 domain-containing protein" evidence="1">
    <location>
        <begin position="18"/>
        <end position="253"/>
    </location>
</feature>
<proteinExistence type="predicted"/>